<keyword evidence="4" id="KW-1185">Reference proteome</keyword>
<gene>
    <name evidence="3" type="ORF">EUTSA_v10003373mg</name>
</gene>
<sequence>MASSSDSKEYPPRLHQPGKSPLQEHSFNYGCHLTDFGKCAIRSILKLATRGYVWSSHMVHQFIANQLAVDRQYEVWSLIGGRPLRFSLHEFAEITRFNCDPIVEDGWDIDHTEFWAEMGVKTFDGPNWNELDRVIDRCQTWSEAKKKMVAKLLLLHVGIFGLNRNSRVPLKCAKRVLDEDTFESYPWGRHAFKHLVESIKVACLDGDTYFIHGFVHAYLIWAFESVPIFGEKIGRRWPSHNPNEIPLLRWRSSRKRFRLETVINEEKQNTPDNKVCKLMYYVW</sequence>
<organism evidence="3 4">
    <name type="scientific">Eutrema salsugineum</name>
    <name type="common">Saltwater cress</name>
    <name type="synonym">Sisymbrium salsugineum</name>
    <dbReference type="NCBI Taxonomy" id="72664"/>
    <lineage>
        <taxon>Eukaryota</taxon>
        <taxon>Viridiplantae</taxon>
        <taxon>Streptophyta</taxon>
        <taxon>Embryophyta</taxon>
        <taxon>Tracheophyta</taxon>
        <taxon>Spermatophyta</taxon>
        <taxon>Magnoliopsida</taxon>
        <taxon>eudicotyledons</taxon>
        <taxon>Gunneridae</taxon>
        <taxon>Pentapetalae</taxon>
        <taxon>rosids</taxon>
        <taxon>malvids</taxon>
        <taxon>Brassicales</taxon>
        <taxon>Brassicaceae</taxon>
        <taxon>Eutremeae</taxon>
        <taxon>Eutrema</taxon>
    </lineage>
</organism>
<feature type="domain" description="DUF1985" evidence="2">
    <location>
        <begin position="64"/>
        <end position="198"/>
    </location>
</feature>
<dbReference type="Proteomes" id="UP000030689">
    <property type="component" value="Unassembled WGS sequence"/>
</dbReference>
<dbReference type="InterPro" id="IPR015410">
    <property type="entry name" value="DUF1985"/>
</dbReference>
<dbReference type="PANTHER" id="PTHR48449">
    <property type="entry name" value="DUF1985 DOMAIN-CONTAINING PROTEIN"/>
    <property type="match status" value="1"/>
</dbReference>
<proteinExistence type="predicted"/>
<evidence type="ECO:0000256" key="1">
    <source>
        <dbReference type="SAM" id="MobiDB-lite"/>
    </source>
</evidence>
<feature type="compositionally biased region" description="Basic and acidic residues" evidence="1">
    <location>
        <begin position="1"/>
        <end position="12"/>
    </location>
</feature>
<evidence type="ECO:0000259" key="2">
    <source>
        <dbReference type="Pfam" id="PF09331"/>
    </source>
</evidence>
<dbReference type="EMBL" id="KI517441">
    <property type="protein sequence ID" value="ESQ44725.1"/>
    <property type="molecule type" value="Genomic_DNA"/>
</dbReference>
<protein>
    <recommendedName>
        <fullName evidence="2">DUF1985 domain-containing protein</fullName>
    </recommendedName>
</protein>
<dbReference type="Gramene" id="ESQ44725">
    <property type="protein sequence ID" value="ESQ44725"/>
    <property type="gene ID" value="EUTSA_v10003373mg"/>
</dbReference>
<reference evidence="3 4" key="1">
    <citation type="journal article" date="2013" name="Front. Plant Sci.">
        <title>The Reference Genome of the Halophytic Plant Eutrema salsugineum.</title>
        <authorList>
            <person name="Yang R."/>
            <person name="Jarvis D.E."/>
            <person name="Chen H."/>
            <person name="Beilstein M.A."/>
            <person name="Grimwood J."/>
            <person name="Jenkins J."/>
            <person name="Shu S."/>
            <person name="Prochnik S."/>
            <person name="Xin M."/>
            <person name="Ma C."/>
            <person name="Schmutz J."/>
            <person name="Wing R.A."/>
            <person name="Mitchell-Olds T."/>
            <person name="Schumaker K.S."/>
            <person name="Wang X."/>
        </authorList>
    </citation>
    <scope>NUCLEOTIDE SEQUENCE [LARGE SCALE GENOMIC DNA]</scope>
</reference>
<dbReference type="PANTHER" id="PTHR48449:SF1">
    <property type="entry name" value="DUF1985 DOMAIN-CONTAINING PROTEIN"/>
    <property type="match status" value="1"/>
</dbReference>
<feature type="region of interest" description="Disordered" evidence="1">
    <location>
        <begin position="1"/>
        <end position="21"/>
    </location>
</feature>
<name>V4L332_EUTSA</name>
<dbReference type="KEGG" id="eus:EUTSA_v10003373mg"/>
<evidence type="ECO:0000313" key="4">
    <source>
        <dbReference type="Proteomes" id="UP000030689"/>
    </source>
</evidence>
<dbReference type="Pfam" id="PF09331">
    <property type="entry name" value="DUF1985"/>
    <property type="match status" value="1"/>
</dbReference>
<evidence type="ECO:0000313" key="3">
    <source>
        <dbReference type="EMBL" id="ESQ44725.1"/>
    </source>
</evidence>
<dbReference type="OMA" id="EYIWSAS"/>
<accession>V4L332</accession>
<dbReference type="AlphaFoldDB" id="V4L332"/>